<dbReference type="PANTHER" id="PTHR47074">
    <property type="entry name" value="BNAC02G40300D PROTEIN"/>
    <property type="match status" value="1"/>
</dbReference>
<accession>A0AAE0E4T9</accession>
<sequence>MDPPDLGKYKINCDAAIDVVGRLVGFRIVIRDSEGFVMASSSLRIEAISSPPVAEAFAISRGLQLAIDTGLLPCGIESDTEVVVDWVNGSELLCSEIGSVITDIHTLLE</sequence>
<dbReference type="InterPro" id="IPR044730">
    <property type="entry name" value="RNase_H-like_dom_plant"/>
</dbReference>
<gene>
    <name evidence="2" type="ORF">Dsin_015493</name>
</gene>
<dbReference type="PANTHER" id="PTHR47074:SF79">
    <property type="entry name" value="PUTATIVE-RELATED"/>
    <property type="match status" value="1"/>
</dbReference>
<keyword evidence="3" id="KW-1185">Reference proteome</keyword>
<name>A0AAE0E4T9_9ROSI</name>
<dbReference type="AlphaFoldDB" id="A0AAE0E4T9"/>
<organism evidence="2 3">
    <name type="scientific">Dipteronia sinensis</name>
    <dbReference type="NCBI Taxonomy" id="43782"/>
    <lineage>
        <taxon>Eukaryota</taxon>
        <taxon>Viridiplantae</taxon>
        <taxon>Streptophyta</taxon>
        <taxon>Embryophyta</taxon>
        <taxon>Tracheophyta</taxon>
        <taxon>Spermatophyta</taxon>
        <taxon>Magnoliopsida</taxon>
        <taxon>eudicotyledons</taxon>
        <taxon>Gunneridae</taxon>
        <taxon>Pentapetalae</taxon>
        <taxon>rosids</taxon>
        <taxon>malvids</taxon>
        <taxon>Sapindales</taxon>
        <taxon>Sapindaceae</taxon>
        <taxon>Hippocastanoideae</taxon>
        <taxon>Acereae</taxon>
        <taxon>Dipteronia</taxon>
    </lineage>
</organism>
<dbReference type="InterPro" id="IPR052929">
    <property type="entry name" value="RNase_H-like_EbsB-rel"/>
</dbReference>
<dbReference type="SUPFAM" id="SSF53098">
    <property type="entry name" value="Ribonuclease H-like"/>
    <property type="match status" value="1"/>
</dbReference>
<dbReference type="Gene3D" id="3.30.420.10">
    <property type="entry name" value="Ribonuclease H-like superfamily/Ribonuclease H"/>
    <property type="match status" value="1"/>
</dbReference>
<evidence type="ECO:0000259" key="1">
    <source>
        <dbReference type="Pfam" id="PF13456"/>
    </source>
</evidence>
<protein>
    <recommendedName>
        <fullName evidence="1">RNase H type-1 domain-containing protein</fullName>
    </recommendedName>
</protein>
<dbReference type="GO" id="GO:0003676">
    <property type="term" value="F:nucleic acid binding"/>
    <property type="evidence" value="ECO:0007669"/>
    <property type="project" value="InterPro"/>
</dbReference>
<proteinExistence type="predicted"/>
<reference evidence="2" key="1">
    <citation type="journal article" date="2023" name="Plant J.">
        <title>Genome sequences and population genomics provide insights into the demographic history, inbreeding, and mutation load of two 'living fossil' tree species of Dipteronia.</title>
        <authorList>
            <person name="Feng Y."/>
            <person name="Comes H.P."/>
            <person name="Chen J."/>
            <person name="Zhu S."/>
            <person name="Lu R."/>
            <person name="Zhang X."/>
            <person name="Li P."/>
            <person name="Qiu J."/>
            <person name="Olsen K.M."/>
            <person name="Qiu Y."/>
        </authorList>
    </citation>
    <scope>NUCLEOTIDE SEQUENCE</scope>
    <source>
        <strain evidence="2">NBL</strain>
    </source>
</reference>
<dbReference type="InterPro" id="IPR036397">
    <property type="entry name" value="RNaseH_sf"/>
</dbReference>
<dbReference type="InterPro" id="IPR012337">
    <property type="entry name" value="RNaseH-like_sf"/>
</dbReference>
<dbReference type="GO" id="GO:0004523">
    <property type="term" value="F:RNA-DNA hybrid ribonuclease activity"/>
    <property type="evidence" value="ECO:0007669"/>
    <property type="project" value="InterPro"/>
</dbReference>
<feature type="domain" description="RNase H type-1" evidence="1">
    <location>
        <begin position="12"/>
        <end position="108"/>
    </location>
</feature>
<dbReference type="Pfam" id="PF13456">
    <property type="entry name" value="RVT_3"/>
    <property type="match status" value="1"/>
</dbReference>
<dbReference type="Proteomes" id="UP001281410">
    <property type="component" value="Unassembled WGS sequence"/>
</dbReference>
<dbReference type="InterPro" id="IPR002156">
    <property type="entry name" value="RNaseH_domain"/>
</dbReference>
<comment type="caution">
    <text evidence="2">The sequence shown here is derived from an EMBL/GenBank/DDBJ whole genome shotgun (WGS) entry which is preliminary data.</text>
</comment>
<evidence type="ECO:0000313" key="2">
    <source>
        <dbReference type="EMBL" id="KAK3210787.1"/>
    </source>
</evidence>
<dbReference type="CDD" id="cd06222">
    <property type="entry name" value="RNase_H_like"/>
    <property type="match status" value="1"/>
</dbReference>
<dbReference type="EMBL" id="JANJYJ010000005">
    <property type="protein sequence ID" value="KAK3210787.1"/>
    <property type="molecule type" value="Genomic_DNA"/>
</dbReference>
<evidence type="ECO:0000313" key="3">
    <source>
        <dbReference type="Proteomes" id="UP001281410"/>
    </source>
</evidence>